<reference evidence="3" key="1">
    <citation type="submission" date="2021-03" db="EMBL/GenBank/DDBJ databases">
        <authorList>
            <person name="Jaffe A."/>
        </authorList>
    </citation>
    <scope>NUCLEOTIDE SEQUENCE</scope>
    <source>
        <strain evidence="3">RIFCSPLOWO2_01_FULL_AR10_48_17</strain>
    </source>
</reference>
<evidence type="ECO:0000256" key="1">
    <source>
        <dbReference type="HAMAP-Rule" id="MF_02096"/>
    </source>
</evidence>
<keyword evidence="1" id="KW-0863">Zinc-finger</keyword>
<comment type="similarity">
    <text evidence="1">Belongs to the Nre family.</text>
</comment>
<name>A0A8T4L8V1_9ARCH</name>
<evidence type="ECO:0000313" key="4">
    <source>
        <dbReference type="Proteomes" id="UP000675968"/>
    </source>
</evidence>
<dbReference type="GO" id="GO:0008270">
    <property type="term" value="F:zinc ion binding"/>
    <property type="evidence" value="ECO:0007669"/>
    <property type="project" value="UniProtKB-UniRule"/>
</dbReference>
<comment type="domain">
    <text evidence="1">Contains a predicted C4 metal binding domain at the N-terminus, which could be a zinc finger DNA binding domain.</text>
</comment>
<dbReference type="Pfam" id="PF04894">
    <property type="entry name" value="Nre_N"/>
    <property type="match status" value="1"/>
</dbReference>
<gene>
    <name evidence="3" type="ORF">J4215_01245</name>
</gene>
<reference evidence="3" key="2">
    <citation type="submission" date="2021-05" db="EMBL/GenBank/DDBJ databases">
        <title>Protein family content uncovers lineage relationships and bacterial pathway maintenance mechanisms in DPANN archaea.</title>
        <authorList>
            <person name="Castelle C.J."/>
            <person name="Meheust R."/>
            <person name="Jaffe A.L."/>
            <person name="Seitz K."/>
            <person name="Gong X."/>
            <person name="Baker B.J."/>
            <person name="Banfield J.F."/>
        </authorList>
    </citation>
    <scope>NUCLEOTIDE SEQUENCE</scope>
    <source>
        <strain evidence="3">RIFCSPLOWO2_01_FULL_AR10_48_17</strain>
    </source>
</reference>
<dbReference type="PROSITE" id="PS51379">
    <property type="entry name" value="4FE4S_FER_2"/>
    <property type="match status" value="1"/>
</dbReference>
<keyword evidence="1" id="KW-0234">DNA repair</keyword>
<evidence type="ECO:0000259" key="2">
    <source>
        <dbReference type="PROSITE" id="PS51379"/>
    </source>
</evidence>
<dbReference type="HAMAP" id="MF_02096">
    <property type="entry name" value="Nre"/>
    <property type="match status" value="1"/>
</dbReference>
<comment type="caution">
    <text evidence="3">The sequence shown here is derived from an EMBL/GenBank/DDBJ whole genome shotgun (WGS) entry which is preliminary data.</text>
</comment>
<dbReference type="PANTHER" id="PTHR38136:SF2">
    <property type="entry name" value="DNA REPAIR PROTEIN"/>
    <property type="match status" value="1"/>
</dbReference>
<feature type="domain" description="4Fe-4S ferredoxin-type" evidence="2">
    <location>
        <begin position="1"/>
        <end position="35"/>
    </location>
</feature>
<dbReference type="EMBL" id="JAGVWC010000008">
    <property type="protein sequence ID" value="MBS3061190.1"/>
    <property type="molecule type" value="Genomic_DNA"/>
</dbReference>
<dbReference type="InterPro" id="IPR017896">
    <property type="entry name" value="4Fe4S_Fe-S-bd"/>
</dbReference>
<dbReference type="Pfam" id="PF04895">
    <property type="entry name" value="Nre_C"/>
    <property type="match status" value="1"/>
</dbReference>
<keyword evidence="1" id="KW-0862">Zinc</keyword>
<dbReference type="InterPro" id="IPR006978">
    <property type="entry name" value="Nre_N"/>
</dbReference>
<dbReference type="InterPro" id="IPR033167">
    <property type="entry name" value="Nre"/>
</dbReference>
<evidence type="ECO:0000313" key="3">
    <source>
        <dbReference type="EMBL" id="MBS3061190.1"/>
    </source>
</evidence>
<sequence>MVPMIPASLCVKCKGRLWCQLSSCPIIEKFEVRQKSLVQIKNNKFEGSSPPGVFVSWTGYPNVSIAPVAPPVISEKNAFLDNPEEWFGLPSNEIVAMRSQLISSRRRARVADAANPSRDLSLIQELALSLKPVEAEFSLKSAPRQFLSFHESTAPTGPSAELDRMKLHENPKIPSKADYLSSDTAVKSNTAVRELYEDGLPVHYLYKILSAGTLGVGKNRKLVPTRWSITAIDDNVSKYLVEEFVKSFPQVGEFELYRESYLGNHFFVLLCPGTWSFEMLECWLPGASWALFADRSEVNVISDFEGYNGRTKYADNVTGAYYSARLAIAEHLVKKKRLATAIVFREISHEYTVPLGVWVIRETVRKALEKKPLSFSDLKLALEYVGFRMTVPLDKYLMASKLLPNLKFQKKITDWV</sequence>
<dbReference type="GO" id="GO:0006281">
    <property type="term" value="P:DNA repair"/>
    <property type="evidence" value="ECO:0007669"/>
    <property type="project" value="UniProtKB-UniRule"/>
</dbReference>
<accession>A0A8T4L8V1</accession>
<dbReference type="Proteomes" id="UP000675968">
    <property type="component" value="Unassembled WGS sequence"/>
</dbReference>
<dbReference type="AlphaFoldDB" id="A0A8T4L8V1"/>
<organism evidence="3 4">
    <name type="scientific">Candidatus Iainarchaeum sp</name>
    <dbReference type="NCBI Taxonomy" id="3101447"/>
    <lineage>
        <taxon>Archaea</taxon>
        <taxon>Candidatus Iainarchaeota</taxon>
        <taxon>Candidatus Iainarchaeia</taxon>
        <taxon>Candidatus Iainarchaeales</taxon>
        <taxon>Candidatus Iainarchaeaceae</taxon>
        <taxon>Candidatus Iainarchaeum</taxon>
    </lineage>
</organism>
<protein>
    <recommendedName>
        <fullName evidence="1">DNA repair protein</fullName>
    </recommendedName>
</protein>
<proteinExistence type="inferred from homology"/>
<feature type="zinc finger region" description="C4-type" evidence="1">
    <location>
        <begin position="10"/>
        <end position="24"/>
    </location>
</feature>
<keyword evidence="1" id="KW-0479">Metal-binding</keyword>
<keyword evidence="1" id="KW-0227">DNA damage</keyword>
<dbReference type="InterPro" id="IPR006979">
    <property type="entry name" value="Nre_C"/>
</dbReference>
<comment type="function">
    <text evidence="1">Involved in DNA damage repair.</text>
</comment>
<dbReference type="PANTHER" id="PTHR38136">
    <property type="entry name" value="DNA REPAIR PROTEIN"/>
    <property type="match status" value="1"/>
</dbReference>